<protein>
    <recommendedName>
        <fullName evidence="3">Type II toxin-antitoxin system RelE/ParE family toxin</fullName>
    </recommendedName>
</protein>
<name>A0AAU9E7H0_9BACT</name>
<organism evidence="1 2">
    <name type="scientific">Desulfoferula mesophila</name>
    <dbReference type="NCBI Taxonomy" id="3058419"/>
    <lineage>
        <taxon>Bacteria</taxon>
        <taxon>Pseudomonadati</taxon>
        <taxon>Thermodesulfobacteriota</taxon>
        <taxon>Desulfarculia</taxon>
        <taxon>Desulfarculales</taxon>
        <taxon>Desulfarculaceae</taxon>
        <taxon>Desulfoferula</taxon>
    </lineage>
</organism>
<proteinExistence type="predicted"/>
<dbReference type="KEGG" id="dmp:FAK_01790"/>
<dbReference type="Pfam" id="PF05973">
    <property type="entry name" value="Gp49"/>
    <property type="match status" value="1"/>
</dbReference>
<keyword evidence="2" id="KW-1185">Reference proteome</keyword>
<evidence type="ECO:0008006" key="3">
    <source>
        <dbReference type="Google" id="ProtNLM"/>
    </source>
</evidence>
<dbReference type="AlphaFoldDB" id="A0AAU9E7H0"/>
<dbReference type="RefSeq" id="WP_338604436.1">
    <property type="nucleotide sequence ID" value="NZ_AP028679.1"/>
</dbReference>
<dbReference type="EMBL" id="AP028679">
    <property type="protein sequence ID" value="BEQ13113.1"/>
    <property type="molecule type" value="Genomic_DNA"/>
</dbReference>
<evidence type="ECO:0000313" key="1">
    <source>
        <dbReference type="EMBL" id="BEQ13113.1"/>
    </source>
</evidence>
<reference evidence="2" key="1">
    <citation type="journal article" date="2023" name="Arch. Microbiol.">
        <title>Desulfoferula mesophilus gen. nov. sp. nov., a mesophilic sulfate-reducing bacterium isolated from a brackish lake sediment.</title>
        <authorList>
            <person name="Watanabe T."/>
            <person name="Yabe T."/>
            <person name="Tsuji J.M."/>
            <person name="Fukui M."/>
        </authorList>
    </citation>
    <scope>NUCLEOTIDE SEQUENCE [LARGE SCALE GENOMIC DNA]</scope>
    <source>
        <strain evidence="2">12FAK</strain>
    </source>
</reference>
<sequence length="112" mass="13267">MSDKPSKKWQAEFLNQEALDEFEAFGPEIQAKFFRIWKLVEEFGLPAVREPYIRQVEGKIYEFRMTGKDGIGRSLFTTKEPRRVVVLRSFMKKTRKTPQREIKLAQKRAKEA</sequence>
<dbReference type="Proteomes" id="UP001366166">
    <property type="component" value="Chromosome"/>
</dbReference>
<accession>A0AAU9E7H0</accession>
<gene>
    <name evidence="1" type="ORF">FAK_01790</name>
</gene>
<dbReference type="InterPro" id="IPR009241">
    <property type="entry name" value="HigB-like"/>
</dbReference>
<evidence type="ECO:0000313" key="2">
    <source>
        <dbReference type="Proteomes" id="UP001366166"/>
    </source>
</evidence>